<keyword evidence="9" id="KW-0645">Protease</keyword>
<evidence type="ECO:0000256" key="4">
    <source>
        <dbReference type="ARBA" id="ARBA00022803"/>
    </source>
</evidence>
<dbReference type="GO" id="GO:0008233">
    <property type="term" value="F:peptidase activity"/>
    <property type="evidence" value="ECO:0007669"/>
    <property type="project" value="UniProtKB-KW"/>
</dbReference>
<evidence type="ECO:0000256" key="3">
    <source>
        <dbReference type="ARBA" id="ARBA00022737"/>
    </source>
</evidence>
<dbReference type="AlphaFoldDB" id="A0A7W5YD00"/>
<dbReference type="PANTHER" id="PTHR46208:SF1">
    <property type="entry name" value="MITOCHONDRIAL IMPORT RECEPTOR SUBUNIT TOM70"/>
    <property type="match status" value="1"/>
</dbReference>
<dbReference type="GO" id="GO:0030943">
    <property type="term" value="F:mitochondrion targeting sequence binding"/>
    <property type="evidence" value="ECO:0007669"/>
    <property type="project" value="TreeGrafter"/>
</dbReference>
<keyword evidence="4 8" id="KW-0802">TPR repeat</keyword>
<dbReference type="EMBL" id="JACICA010000001">
    <property type="protein sequence ID" value="MBB3701709.1"/>
    <property type="molecule type" value="Genomic_DNA"/>
</dbReference>
<dbReference type="PANTHER" id="PTHR46208">
    <property type="entry name" value="MITOCHONDRIAL IMPORT RECEPTOR SUBUNIT TOM70"/>
    <property type="match status" value="1"/>
</dbReference>
<dbReference type="SUPFAM" id="SSF48452">
    <property type="entry name" value="TPR-like"/>
    <property type="match status" value="1"/>
</dbReference>
<feature type="repeat" description="TPR" evidence="8">
    <location>
        <begin position="165"/>
        <end position="198"/>
    </location>
</feature>
<dbReference type="Proteomes" id="UP000541425">
    <property type="component" value="Unassembled WGS sequence"/>
</dbReference>
<comment type="similarity">
    <text evidence="7">Belongs to the Tom70 family.</text>
</comment>
<comment type="caution">
    <text evidence="9">The sequence shown here is derived from an EMBL/GenBank/DDBJ whole genome shotgun (WGS) entry which is preliminary data.</text>
</comment>
<evidence type="ECO:0000256" key="7">
    <source>
        <dbReference type="ARBA" id="ARBA00038030"/>
    </source>
</evidence>
<dbReference type="GO" id="GO:0006508">
    <property type="term" value="P:proteolysis"/>
    <property type="evidence" value="ECO:0007669"/>
    <property type="project" value="UniProtKB-KW"/>
</dbReference>
<evidence type="ECO:0000256" key="5">
    <source>
        <dbReference type="ARBA" id="ARBA00022989"/>
    </source>
</evidence>
<proteinExistence type="inferred from homology"/>
<evidence type="ECO:0000256" key="8">
    <source>
        <dbReference type="PROSITE-ProRule" id="PRU00339"/>
    </source>
</evidence>
<dbReference type="SMART" id="SM00028">
    <property type="entry name" value="TPR"/>
    <property type="match status" value="3"/>
</dbReference>
<evidence type="ECO:0000256" key="2">
    <source>
        <dbReference type="ARBA" id="ARBA00022692"/>
    </source>
</evidence>
<dbReference type="Pfam" id="PF13432">
    <property type="entry name" value="TPR_16"/>
    <property type="match status" value="2"/>
</dbReference>
<feature type="repeat" description="TPR" evidence="8">
    <location>
        <begin position="94"/>
        <end position="127"/>
    </location>
</feature>
<evidence type="ECO:0000256" key="1">
    <source>
        <dbReference type="ARBA" id="ARBA00004167"/>
    </source>
</evidence>
<keyword evidence="3" id="KW-0677">Repeat</keyword>
<dbReference type="PROSITE" id="PS50005">
    <property type="entry name" value="TPR"/>
    <property type="match status" value="2"/>
</dbReference>
<dbReference type="InterPro" id="IPR019734">
    <property type="entry name" value="TPR_rpt"/>
</dbReference>
<sequence>MKRLVVLLFLLGSIIPMTGQTIVELRKGATTVRSKNLHDYDVQTKDARQEREDSLKYADNLKWAYNYLHSDSLNAAEHLFRECLRLRPKAPGNNILRRSLGQIALAQGRYREAIETFTEVLRLNPSDHGARMDRATTYLQDNNPQACITDCDLLMPAAQTDSLQERLYFLRGAAHLQNRQYSNARNDLEKVLSFNPSNTNAPILLAMALEKEGRPKEALQRISIYINAHPQDLNALLYRIHLEEEQQNVPALRNDYDQALRLAPDNRELYVGRAGVLILQKDFGAARSDLDKAVNLGMPRAALRELYKQLQ</sequence>
<name>A0A7W5YD00_9BACT</name>
<keyword evidence="2" id="KW-0812">Transmembrane</keyword>
<dbReference type="GO" id="GO:0016020">
    <property type="term" value="C:membrane"/>
    <property type="evidence" value="ECO:0007669"/>
    <property type="project" value="UniProtKB-SubCell"/>
</dbReference>
<dbReference type="GO" id="GO:0008320">
    <property type="term" value="F:protein transmembrane transporter activity"/>
    <property type="evidence" value="ECO:0007669"/>
    <property type="project" value="TreeGrafter"/>
</dbReference>
<reference evidence="9 10" key="1">
    <citation type="submission" date="2020-08" db="EMBL/GenBank/DDBJ databases">
        <title>Genomic Encyclopedia of Type Strains, Phase IV (KMG-IV): sequencing the most valuable type-strain genomes for metagenomic binning, comparative biology and taxonomic classification.</title>
        <authorList>
            <person name="Goeker M."/>
        </authorList>
    </citation>
    <scope>NUCLEOTIDE SEQUENCE [LARGE SCALE GENOMIC DNA]</scope>
    <source>
        <strain evidence="9 10">DSM 22548</strain>
    </source>
</reference>
<dbReference type="GO" id="GO:0030150">
    <property type="term" value="P:protein import into mitochondrial matrix"/>
    <property type="evidence" value="ECO:0007669"/>
    <property type="project" value="TreeGrafter"/>
</dbReference>
<comment type="subcellular location">
    <subcellularLocation>
        <location evidence="1">Membrane</location>
        <topology evidence="1">Single-pass membrane protein</topology>
    </subcellularLocation>
</comment>
<dbReference type="Pfam" id="PF14559">
    <property type="entry name" value="TPR_19"/>
    <property type="match status" value="1"/>
</dbReference>
<dbReference type="InterPro" id="IPR011990">
    <property type="entry name" value="TPR-like_helical_dom_sf"/>
</dbReference>
<evidence type="ECO:0000256" key="6">
    <source>
        <dbReference type="ARBA" id="ARBA00023136"/>
    </source>
</evidence>
<keyword evidence="9" id="KW-0378">Hydrolase</keyword>
<evidence type="ECO:0000313" key="10">
    <source>
        <dbReference type="Proteomes" id="UP000541425"/>
    </source>
</evidence>
<organism evidence="9 10">
    <name type="scientific">Alloprevotella rava</name>
    <dbReference type="NCBI Taxonomy" id="671218"/>
    <lineage>
        <taxon>Bacteria</taxon>
        <taxon>Pseudomonadati</taxon>
        <taxon>Bacteroidota</taxon>
        <taxon>Bacteroidia</taxon>
        <taxon>Bacteroidales</taxon>
        <taxon>Prevotellaceae</taxon>
        <taxon>Alloprevotella</taxon>
    </lineage>
</organism>
<dbReference type="Gene3D" id="1.25.40.10">
    <property type="entry name" value="Tetratricopeptide repeat domain"/>
    <property type="match status" value="3"/>
</dbReference>
<evidence type="ECO:0000313" key="9">
    <source>
        <dbReference type="EMBL" id="MBB3701709.1"/>
    </source>
</evidence>
<keyword evidence="5" id="KW-1133">Transmembrane helix</keyword>
<accession>A0A7W5YD00</accession>
<gene>
    <name evidence="9" type="ORF">FHS60_000151</name>
</gene>
<dbReference type="RefSeq" id="WP_183693652.1">
    <property type="nucleotide sequence ID" value="NZ_JACICA010000001.1"/>
</dbReference>
<protein>
    <submittedName>
        <fullName evidence="9">Putative Zn-dependent protease</fullName>
    </submittedName>
</protein>
<keyword evidence="6" id="KW-0472">Membrane</keyword>